<evidence type="ECO:0000256" key="6">
    <source>
        <dbReference type="ARBA" id="ARBA00022884"/>
    </source>
</evidence>
<dbReference type="GO" id="GO:0003723">
    <property type="term" value="F:RNA binding"/>
    <property type="evidence" value="ECO:0007669"/>
    <property type="project" value="UniProtKB-UniRule"/>
</dbReference>
<keyword evidence="7" id="KW-0539">Nucleus</keyword>
<feature type="domain" description="RRM" evidence="11">
    <location>
        <begin position="606"/>
        <end position="681"/>
    </location>
</feature>
<dbReference type="SMART" id="SM00355">
    <property type="entry name" value="ZnF_C2H2"/>
    <property type="match status" value="1"/>
</dbReference>
<feature type="domain" description="RRM" evidence="11">
    <location>
        <begin position="771"/>
        <end position="847"/>
    </location>
</feature>
<sequence length="1466" mass="164193">MDKITQENQQLDALQILEKSFESLSSPYLSFHAFVRATNAANELGMDQEYAQIWNHWRENWAVGEVFHLQRLSQIPDGLHDNKYTAYTDAMDDVPFSIEIPLYYINTLLEGFAQKRTETVYGEEHIRQSFGVAYDGLEWDLTGSCKIWDKWRDWEMSLLDVSPTPEAVQKMQQFYLARLKLPHANHADTFSQYSSFITRFDNSQYETHMVAANKDYKRGQTLYDHYDQYEVALASNRSIEAYHTYISHAQAPNGKPKLANRNLVIGLYERGVRDCYPFSSLSGEDGTGPSGSVDESTATGVASIWESYVDWMLANSEKPDKTMSVIERSVKVCPWSGKLWSALTRAHEQFQHPAEKAEETYARALSTGLIEPRIDDLVALVSARASYLRRTLGGTDVALEYAEVAAILEDGLERVKSRDPFNRIEKYAISWHERLKQEDANRAAAKIFEHMTKHHAQKRNYMVWMDWAAFEMRLENYDKVRQIYKTATPRQFIDYPEAIHQAYKDFEEHFGTLESLMEAQANIAKASKSLIDRRMNEAQAYSNYVQQQQSDVAPQPTGDVKMDTAPQASSSTSTKRKAEDDVVDENAKKQKSHQAAENLKRDRENTTVIVSGLPSGCNETDVKLLFKDCGNAREIVVKEVDGQSASTVEFHNRDDVLVALTKDKKRVEEAEIKVVMGWSSTLYVTNFSESTKDSDLRTLFAPYGAIFDTRWPSRSIKTTRRFAYITYLDPASAQASLELNGKTLEHGRALTVAISDPSKRKSRSDDFTSGCEVFVRELGKKMTEEDLRRLFEPFGVIKHARLGLRDDGSCKGFAHVEFENAESAQTALSLNNAELKGKHISVTMSNRKARQANAPSKPRFQTSIRVEKIPSGVKEFVLQQTFEEIAPVKKVWYNEKSAERAAVVEFESEREKSKVLLMQAPSIEGQLLSLSDEGSHRKPLNTSESKDQYERAVTTAGLGGQFVPRSTRRSKIGDRGNNTDSQSTAPSGNAKSQDDFRKFLGCGSRARQIFSCASAADEESTSSLTTIEHEQRLFCIITTMSSPESAYLPSSTPNKKRGSSQGSADEDKKKSGATKTSIRKMYSCKTCQKSFTTSGHLSRHQRTHTGERAFGCPWPGCSTRCSRQDNLQQQYVTGSSKARWLTRSSYRTHLSPRSRKADLSSAKAMRAGIKSVTDVPKELLSKGGRAKGSAIDRKMTAPAAYKEQDGVLDEKTKATSLIPFKPGYLPNPQLPIPSTSANSLPALANRRSSIGTRIHPLHLNSRTSPSFSLPDAYSTLSSAQHLVPPSPELMSPASSPMDQSRSTQMHNYSPMDTRSQLSSYSVKLNPKVDMQSQPPPAVPVVPPMYRAAEVTASSADEYGHGSSAGSQDRFLNQSTSLPSLSLDLDNAGTNAAAPAFTAPPSRMFTLPTNIAQSTMFRPLAHNLEYTEYPPPLATHIGQQNDSDEFYQMPPSEEPSLDFQQWNTQYY</sequence>
<evidence type="ECO:0000256" key="5">
    <source>
        <dbReference type="ARBA" id="ARBA00022833"/>
    </source>
</evidence>
<dbReference type="OrthoDB" id="360390at2759"/>
<accession>A0A4T0FJ09</accession>
<dbReference type="GO" id="GO:0006396">
    <property type="term" value="P:RNA processing"/>
    <property type="evidence" value="ECO:0007669"/>
    <property type="project" value="InterPro"/>
</dbReference>
<dbReference type="InterPro" id="IPR035979">
    <property type="entry name" value="RBD_domain_sf"/>
</dbReference>
<dbReference type="PROSITE" id="PS00028">
    <property type="entry name" value="ZINC_FINGER_C2H2_1"/>
    <property type="match status" value="1"/>
</dbReference>
<dbReference type="Pfam" id="PF00076">
    <property type="entry name" value="RRM_1"/>
    <property type="match status" value="3"/>
</dbReference>
<evidence type="ECO:0000256" key="2">
    <source>
        <dbReference type="ARBA" id="ARBA00022723"/>
    </source>
</evidence>
<dbReference type="CDD" id="cd12296">
    <property type="entry name" value="RRM1_Prp24"/>
    <property type="match status" value="1"/>
</dbReference>
<keyword evidence="14" id="KW-1185">Reference proteome</keyword>
<dbReference type="CDD" id="cd00590">
    <property type="entry name" value="RRM_SF"/>
    <property type="match status" value="1"/>
</dbReference>
<dbReference type="InterPro" id="IPR012677">
    <property type="entry name" value="Nucleotide-bd_a/b_plait_sf"/>
</dbReference>
<reference evidence="13 14" key="1">
    <citation type="submission" date="2019-03" db="EMBL/GenBank/DDBJ databases">
        <title>Sequencing 23 genomes of Wallemia ichthyophaga.</title>
        <authorList>
            <person name="Gostincar C."/>
        </authorList>
    </citation>
    <scope>NUCLEOTIDE SEQUENCE [LARGE SCALE GENOMIC DNA]</scope>
    <source>
        <strain evidence="13 14">EXF-5753</strain>
    </source>
</reference>
<dbReference type="FunFam" id="3.30.160.60:FF:001498">
    <property type="entry name" value="Zinc finger protein 404"/>
    <property type="match status" value="1"/>
</dbReference>
<evidence type="ECO:0000256" key="1">
    <source>
        <dbReference type="ARBA" id="ARBA00004123"/>
    </source>
</evidence>
<feature type="compositionally biased region" description="Polar residues" evidence="10">
    <location>
        <begin position="1292"/>
        <end position="1316"/>
    </location>
</feature>
<evidence type="ECO:0000256" key="7">
    <source>
        <dbReference type="ARBA" id="ARBA00023242"/>
    </source>
</evidence>
<evidence type="ECO:0000259" key="12">
    <source>
        <dbReference type="PROSITE" id="PS50157"/>
    </source>
</evidence>
<feature type="compositionally biased region" description="Polar residues" evidence="10">
    <location>
        <begin position="1045"/>
        <end position="1063"/>
    </location>
</feature>
<dbReference type="SMART" id="SM00386">
    <property type="entry name" value="HAT"/>
    <property type="match status" value="3"/>
</dbReference>
<dbReference type="Gene3D" id="1.25.40.10">
    <property type="entry name" value="Tetratricopeptide repeat domain"/>
    <property type="match status" value="2"/>
</dbReference>
<dbReference type="InterPro" id="IPR013087">
    <property type="entry name" value="Znf_C2H2_type"/>
</dbReference>
<dbReference type="SUPFAM" id="SSF57667">
    <property type="entry name" value="beta-beta-alpha zinc fingers"/>
    <property type="match status" value="1"/>
</dbReference>
<dbReference type="InterPro" id="IPR011990">
    <property type="entry name" value="TPR-like_helical_dom_sf"/>
</dbReference>
<evidence type="ECO:0000256" key="4">
    <source>
        <dbReference type="ARBA" id="ARBA00022771"/>
    </source>
</evidence>
<dbReference type="PROSITE" id="PS50102">
    <property type="entry name" value="RRM"/>
    <property type="match status" value="3"/>
</dbReference>
<dbReference type="Gene3D" id="3.30.70.330">
    <property type="match status" value="3"/>
</dbReference>
<dbReference type="InterPro" id="IPR000504">
    <property type="entry name" value="RRM_dom"/>
</dbReference>
<dbReference type="GO" id="GO:0005634">
    <property type="term" value="C:nucleus"/>
    <property type="evidence" value="ECO:0007669"/>
    <property type="project" value="UniProtKB-SubCell"/>
</dbReference>
<dbReference type="SUPFAM" id="SSF54928">
    <property type="entry name" value="RNA-binding domain, RBD"/>
    <property type="match status" value="3"/>
</dbReference>
<evidence type="ECO:0000259" key="11">
    <source>
        <dbReference type="PROSITE" id="PS50102"/>
    </source>
</evidence>
<dbReference type="InterPro" id="IPR003107">
    <property type="entry name" value="HAT"/>
</dbReference>
<evidence type="ECO:0000256" key="8">
    <source>
        <dbReference type="PROSITE-ProRule" id="PRU00042"/>
    </source>
</evidence>
<keyword evidence="4 8" id="KW-0863">Zinc-finger</keyword>
<feature type="region of interest" description="Disordered" evidence="10">
    <location>
        <begin position="1282"/>
        <end position="1316"/>
    </location>
</feature>
<name>A0A4T0FJ09_9BASI</name>
<feature type="region of interest" description="Disordered" evidence="10">
    <location>
        <begin position="927"/>
        <end position="996"/>
    </location>
</feature>
<organism evidence="13 14">
    <name type="scientific">Wallemia hederae</name>
    <dbReference type="NCBI Taxonomy" id="1540922"/>
    <lineage>
        <taxon>Eukaryota</taxon>
        <taxon>Fungi</taxon>
        <taxon>Dikarya</taxon>
        <taxon>Basidiomycota</taxon>
        <taxon>Wallemiomycotina</taxon>
        <taxon>Wallemiomycetes</taxon>
        <taxon>Wallemiales</taxon>
        <taxon>Wallemiaceae</taxon>
        <taxon>Wallemia</taxon>
    </lineage>
</organism>
<dbReference type="SMART" id="SM00360">
    <property type="entry name" value="RRM"/>
    <property type="match status" value="4"/>
</dbReference>
<evidence type="ECO:0000256" key="3">
    <source>
        <dbReference type="ARBA" id="ARBA00022737"/>
    </source>
</evidence>
<evidence type="ECO:0000313" key="14">
    <source>
        <dbReference type="Proteomes" id="UP000310189"/>
    </source>
</evidence>
<keyword evidence="3" id="KW-0677">Repeat</keyword>
<dbReference type="InterPro" id="IPR034397">
    <property type="entry name" value="Prp24_RRM1"/>
</dbReference>
<evidence type="ECO:0000313" key="13">
    <source>
        <dbReference type="EMBL" id="TIA86656.1"/>
    </source>
</evidence>
<feature type="domain" description="C2H2-type" evidence="12">
    <location>
        <begin position="1082"/>
        <end position="1109"/>
    </location>
</feature>
<dbReference type="Proteomes" id="UP000310189">
    <property type="component" value="Unassembled WGS sequence"/>
</dbReference>
<proteinExistence type="predicted"/>
<feature type="region of interest" description="Disordered" evidence="10">
    <location>
        <begin position="1045"/>
        <end position="1076"/>
    </location>
</feature>
<evidence type="ECO:0000256" key="10">
    <source>
        <dbReference type="SAM" id="MobiDB-lite"/>
    </source>
</evidence>
<protein>
    <submittedName>
        <fullName evidence="13">Uncharacterized protein</fullName>
    </submittedName>
</protein>
<feature type="compositionally biased region" description="Polar residues" evidence="10">
    <location>
        <begin position="976"/>
        <end position="991"/>
    </location>
</feature>
<evidence type="ECO:0000256" key="9">
    <source>
        <dbReference type="PROSITE-ProRule" id="PRU00176"/>
    </source>
</evidence>
<dbReference type="Gene3D" id="3.30.160.60">
    <property type="entry name" value="Classic Zinc Finger"/>
    <property type="match status" value="1"/>
</dbReference>
<keyword evidence="2" id="KW-0479">Metal-binding</keyword>
<dbReference type="PROSITE" id="PS50157">
    <property type="entry name" value="ZINC_FINGER_C2H2_2"/>
    <property type="match status" value="1"/>
</dbReference>
<feature type="compositionally biased region" description="Basic and acidic residues" evidence="10">
    <location>
        <begin position="576"/>
        <end position="588"/>
    </location>
</feature>
<keyword evidence="5" id="KW-0862">Zinc</keyword>
<feature type="region of interest" description="Disordered" evidence="10">
    <location>
        <begin position="544"/>
        <end position="603"/>
    </location>
</feature>
<dbReference type="InterPro" id="IPR036236">
    <property type="entry name" value="Znf_C2H2_sf"/>
</dbReference>
<comment type="subcellular location">
    <subcellularLocation>
        <location evidence="1">Nucleus</location>
    </subcellularLocation>
</comment>
<comment type="caution">
    <text evidence="13">The sequence shown here is derived from an EMBL/GenBank/DDBJ whole genome shotgun (WGS) entry which is preliminary data.</text>
</comment>
<dbReference type="EMBL" id="SPNW01000077">
    <property type="protein sequence ID" value="TIA86656.1"/>
    <property type="molecule type" value="Genomic_DNA"/>
</dbReference>
<keyword evidence="6 9" id="KW-0694">RNA-binding</keyword>
<feature type="domain" description="RRM" evidence="11">
    <location>
        <begin position="680"/>
        <end position="757"/>
    </location>
</feature>
<dbReference type="PANTHER" id="PTHR24012">
    <property type="entry name" value="RNA BINDING PROTEIN"/>
    <property type="match status" value="1"/>
</dbReference>
<dbReference type="SUPFAM" id="SSF48452">
    <property type="entry name" value="TPR-like"/>
    <property type="match status" value="1"/>
</dbReference>
<gene>
    <name evidence="13" type="ORF">E3P99_03611</name>
</gene>
<dbReference type="GO" id="GO:0008270">
    <property type="term" value="F:zinc ion binding"/>
    <property type="evidence" value="ECO:0007669"/>
    <property type="project" value="UniProtKB-KW"/>
</dbReference>